<protein>
    <submittedName>
        <fullName evidence="2">Uncharacterized protein</fullName>
    </submittedName>
</protein>
<comment type="caution">
    <text evidence="2">The sequence shown here is derived from an EMBL/GenBank/DDBJ whole genome shotgun (WGS) entry which is preliminary data.</text>
</comment>
<organism evidence="2 3">
    <name type="scientific">Elysia crispata</name>
    <name type="common">lettuce slug</name>
    <dbReference type="NCBI Taxonomy" id="231223"/>
    <lineage>
        <taxon>Eukaryota</taxon>
        <taxon>Metazoa</taxon>
        <taxon>Spiralia</taxon>
        <taxon>Lophotrochozoa</taxon>
        <taxon>Mollusca</taxon>
        <taxon>Gastropoda</taxon>
        <taxon>Heterobranchia</taxon>
        <taxon>Euthyneura</taxon>
        <taxon>Panpulmonata</taxon>
        <taxon>Sacoglossa</taxon>
        <taxon>Placobranchoidea</taxon>
        <taxon>Plakobranchidae</taxon>
        <taxon>Elysia</taxon>
    </lineage>
</organism>
<feature type="compositionally biased region" description="Polar residues" evidence="1">
    <location>
        <begin position="71"/>
        <end position="82"/>
    </location>
</feature>
<evidence type="ECO:0000256" key="1">
    <source>
        <dbReference type="SAM" id="MobiDB-lite"/>
    </source>
</evidence>
<name>A0AAE1AFD8_9GAST</name>
<gene>
    <name evidence="2" type="ORF">RRG08_027561</name>
</gene>
<dbReference type="EMBL" id="JAWDGP010001951">
    <property type="protein sequence ID" value="KAK3786603.1"/>
    <property type="molecule type" value="Genomic_DNA"/>
</dbReference>
<feature type="region of interest" description="Disordered" evidence="1">
    <location>
        <begin position="71"/>
        <end position="109"/>
    </location>
</feature>
<proteinExistence type="predicted"/>
<evidence type="ECO:0000313" key="2">
    <source>
        <dbReference type="EMBL" id="KAK3786603.1"/>
    </source>
</evidence>
<reference evidence="2" key="1">
    <citation type="journal article" date="2023" name="G3 (Bethesda)">
        <title>A reference genome for the long-term kleptoplast-retaining sea slug Elysia crispata morphotype clarki.</title>
        <authorList>
            <person name="Eastman K.E."/>
            <person name="Pendleton A.L."/>
            <person name="Shaikh M.A."/>
            <person name="Suttiyut T."/>
            <person name="Ogas R."/>
            <person name="Tomko P."/>
            <person name="Gavelis G."/>
            <person name="Widhalm J.R."/>
            <person name="Wisecaver J.H."/>
        </authorList>
    </citation>
    <scope>NUCLEOTIDE SEQUENCE</scope>
    <source>
        <strain evidence="2">ECLA1</strain>
    </source>
</reference>
<sequence>MLHWGGEQRSTKQVVCPIKESDPGWCKLLHGNKLRCQPLKERQRAYERASQLFCSKHQTPCENEMSLLTQTMENKPDSSSAGQGDGARHNPKTCPRHSKSFAKDISKMF</sequence>
<dbReference type="Proteomes" id="UP001283361">
    <property type="component" value="Unassembled WGS sequence"/>
</dbReference>
<evidence type="ECO:0000313" key="3">
    <source>
        <dbReference type="Proteomes" id="UP001283361"/>
    </source>
</evidence>
<accession>A0AAE1AFD8</accession>
<keyword evidence="3" id="KW-1185">Reference proteome</keyword>
<feature type="compositionally biased region" description="Basic residues" evidence="1">
    <location>
        <begin position="89"/>
        <end position="100"/>
    </location>
</feature>
<dbReference type="AlphaFoldDB" id="A0AAE1AFD8"/>